<accession>A0A380JFR2</accession>
<reference evidence="2 3" key="1">
    <citation type="submission" date="2018-06" db="EMBL/GenBank/DDBJ databases">
        <authorList>
            <consortium name="Pathogen Informatics"/>
            <person name="Doyle S."/>
        </authorList>
    </citation>
    <scope>NUCLEOTIDE SEQUENCE [LARGE SCALE GENOMIC DNA]</scope>
    <source>
        <strain evidence="3">NCTC 11391</strain>
    </source>
</reference>
<dbReference type="OrthoDB" id="9796786at2"/>
<dbReference type="EMBL" id="UHFA01000002">
    <property type="protein sequence ID" value="SUN36586.1"/>
    <property type="molecule type" value="Genomic_DNA"/>
</dbReference>
<name>A0A380JFR2_STRDO</name>
<dbReference type="AlphaFoldDB" id="A0A380JFR2"/>
<dbReference type="Gene3D" id="1.10.10.2910">
    <property type="match status" value="1"/>
</dbReference>
<feature type="domain" description="IrrE N-terminal-like" evidence="1">
    <location>
        <begin position="172"/>
        <end position="283"/>
    </location>
</feature>
<dbReference type="InterPro" id="IPR010359">
    <property type="entry name" value="IrrE_HExxH"/>
</dbReference>
<sequence length="370" mass="42319">MAKEVAINTENLKSYIKASNIPMEIIRKDVPKIEDILEGKKKPTFNQISKIAKRLNLPTGVLLLKQKIDSTATSVNFRTINSQTIDDMSPELRDTILEMQEKQEFLKSEIEDSLDFVGSFTINDSSEDLLHAVQAHLGMDDRKKRLEKYREKISQAGVFVFFNGKVKDNSHRKLDLSEFRGFALSDSKAPIIFINQRDSKTGRLFTLIHEFVHLFLGDSDLYTSKEARSSNSLEALVNKVTGEILVPKQELNNLLTADQTYRQQLSHLAHSFEVSQYVITRRLLDCQFISQKEYDAIIKELDLEFESSPKRKEDSGGNYRLNLNFRMDHNFFNYVNNAVLQNKITYTDAFNIVGVGYKGYQALLKGGKIA</sequence>
<dbReference type="Proteomes" id="UP000254082">
    <property type="component" value="Unassembled WGS sequence"/>
</dbReference>
<dbReference type="PANTHER" id="PTHR43236:SF2">
    <property type="entry name" value="BLL0069 PROTEIN"/>
    <property type="match status" value="1"/>
</dbReference>
<evidence type="ECO:0000313" key="3">
    <source>
        <dbReference type="Proteomes" id="UP000254082"/>
    </source>
</evidence>
<keyword evidence="3" id="KW-1185">Reference proteome</keyword>
<dbReference type="RefSeq" id="WP_002997951.1">
    <property type="nucleotide sequence ID" value="NZ_UHFA01000002.1"/>
</dbReference>
<evidence type="ECO:0000259" key="1">
    <source>
        <dbReference type="Pfam" id="PF06114"/>
    </source>
</evidence>
<dbReference type="PANTHER" id="PTHR43236">
    <property type="entry name" value="ANTITOXIN HIGA1"/>
    <property type="match status" value="1"/>
</dbReference>
<gene>
    <name evidence="2" type="ORF">NCTC11391_01583</name>
</gene>
<protein>
    <submittedName>
        <fullName evidence="2">Peptidase</fullName>
    </submittedName>
</protein>
<proteinExistence type="predicted"/>
<organism evidence="2 3">
    <name type="scientific">Streptococcus downei MFe28</name>
    <dbReference type="NCBI Taxonomy" id="764290"/>
    <lineage>
        <taxon>Bacteria</taxon>
        <taxon>Bacillati</taxon>
        <taxon>Bacillota</taxon>
        <taxon>Bacilli</taxon>
        <taxon>Lactobacillales</taxon>
        <taxon>Streptococcaceae</taxon>
        <taxon>Streptococcus</taxon>
    </lineage>
</organism>
<evidence type="ECO:0000313" key="2">
    <source>
        <dbReference type="EMBL" id="SUN36586.1"/>
    </source>
</evidence>
<dbReference type="InterPro" id="IPR052345">
    <property type="entry name" value="Rad_response_metalloprotease"/>
</dbReference>
<dbReference type="Pfam" id="PF06114">
    <property type="entry name" value="Peptidase_M78"/>
    <property type="match status" value="1"/>
</dbReference>